<reference evidence="8 9" key="1">
    <citation type="journal article" date="2018" name="J. Microbiol.">
        <title>Aestuariibaculum marinum sp. nov., a marine bacterium isolated from seawater in South Korea.</title>
        <authorList>
            <person name="Choi J."/>
            <person name="Lee D."/>
            <person name="Jang J.H."/>
            <person name="Cha S."/>
            <person name="Seo T."/>
        </authorList>
    </citation>
    <scope>NUCLEOTIDE SEQUENCE [LARGE SCALE GENOMIC DNA]</scope>
    <source>
        <strain evidence="8 9">IP7</strain>
    </source>
</reference>
<dbReference type="CDD" id="cd00082">
    <property type="entry name" value="HisKA"/>
    <property type="match status" value="1"/>
</dbReference>
<dbReference type="RefSeq" id="WP_188222401.1">
    <property type="nucleotide sequence ID" value="NZ_JACVXD010000001.1"/>
</dbReference>
<sequence length="523" mass="59687">MSKRTFVLLILLMTLSLVGIIFVQVYYINGSLKTEKARFRATVNADLNYVSNELGKREVDKYYNEYQNLDTEKKADSATVSQLLIYQQNNNTKETLIFTSSVLEENYKLTSTLFDIGLDSIGIKSIIGTSSTEVYKNEDLTDRDLGESPITRIISSGTISQAQRSAFENAFKALRKTAPIHQRVSENEIRDLLKSTFAKDGINLDFEFAIFANDLRTKVESDGFEYDKDSNYSIPVFTDENKQTPYKLLVNFTNDKEFILSSILWMILLSFLFTLIIMITYGGALYQLIKQRKISEIKSDFINNMTHEFKTPIATINLALDAIRNPKIIEDKEKVVRYLGMIKEENKRMHAQVENVLRISKLEKNELNISKERLNLHDLIEDAITHVELIVEDRKGYIKTFLNAEQTSVLANESHFTNVIVNMLDNAVKYSPEAPEIEVYTENVGTNILLKIKDHGSGMSKAAVKRVFEKFYREHTGNIHNVKGHGLGLAYVKRIVEDHQGYVSVESEKDKGSTFTIKLPLIS</sequence>
<keyword evidence="6" id="KW-1133">Transmembrane helix</keyword>
<accession>A0A8J6PS96</accession>
<name>A0A8J6PS96_9FLAO</name>
<evidence type="ECO:0000256" key="4">
    <source>
        <dbReference type="ARBA" id="ARBA00022679"/>
    </source>
</evidence>
<dbReference type="InterPro" id="IPR036890">
    <property type="entry name" value="HATPase_C_sf"/>
</dbReference>
<keyword evidence="6" id="KW-0812">Transmembrane</keyword>
<keyword evidence="3" id="KW-0597">Phosphoprotein</keyword>
<dbReference type="Gene3D" id="3.30.565.10">
    <property type="entry name" value="Histidine kinase-like ATPase, C-terminal domain"/>
    <property type="match status" value="1"/>
</dbReference>
<evidence type="ECO:0000256" key="2">
    <source>
        <dbReference type="ARBA" id="ARBA00012438"/>
    </source>
</evidence>
<dbReference type="Pfam" id="PF02518">
    <property type="entry name" value="HATPase_c"/>
    <property type="match status" value="1"/>
</dbReference>
<evidence type="ECO:0000256" key="5">
    <source>
        <dbReference type="ARBA" id="ARBA00022777"/>
    </source>
</evidence>
<dbReference type="SUPFAM" id="SSF47384">
    <property type="entry name" value="Homodimeric domain of signal transducing histidine kinase"/>
    <property type="match status" value="1"/>
</dbReference>
<dbReference type="PROSITE" id="PS50109">
    <property type="entry name" value="HIS_KIN"/>
    <property type="match status" value="1"/>
</dbReference>
<dbReference type="EC" id="2.7.13.3" evidence="2"/>
<evidence type="ECO:0000256" key="1">
    <source>
        <dbReference type="ARBA" id="ARBA00000085"/>
    </source>
</evidence>
<evidence type="ECO:0000313" key="9">
    <source>
        <dbReference type="Proteomes" id="UP000621516"/>
    </source>
</evidence>
<keyword evidence="4" id="KW-0808">Transferase</keyword>
<feature type="transmembrane region" description="Helical" evidence="6">
    <location>
        <begin position="6"/>
        <end position="28"/>
    </location>
</feature>
<dbReference type="InterPro" id="IPR005467">
    <property type="entry name" value="His_kinase_dom"/>
</dbReference>
<dbReference type="PANTHER" id="PTHR43547">
    <property type="entry name" value="TWO-COMPONENT HISTIDINE KINASE"/>
    <property type="match status" value="1"/>
</dbReference>
<evidence type="ECO:0000256" key="6">
    <source>
        <dbReference type="SAM" id="Phobius"/>
    </source>
</evidence>
<feature type="transmembrane region" description="Helical" evidence="6">
    <location>
        <begin position="263"/>
        <end position="289"/>
    </location>
</feature>
<keyword evidence="6" id="KW-0472">Membrane</keyword>
<comment type="catalytic activity">
    <reaction evidence="1">
        <text>ATP + protein L-histidine = ADP + protein N-phospho-L-histidine.</text>
        <dbReference type="EC" id="2.7.13.3"/>
    </reaction>
</comment>
<keyword evidence="5 8" id="KW-0418">Kinase</keyword>
<keyword evidence="9" id="KW-1185">Reference proteome</keyword>
<dbReference type="InterPro" id="IPR003594">
    <property type="entry name" value="HATPase_dom"/>
</dbReference>
<evidence type="ECO:0000256" key="3">
    <source>
        <dbReference type="ARBA" id="ARBA00022553"/>
    </source>
</evidence>
<dbReference type="PRINTS" id="PR00344">
    <property type="entry name" value="BCTRLSENSOR"/>
</dbReference>
<dbReference type="AlphaFoldDB" id="A0A8J6PS96"/>
<dbReference type="PANTHER" id="PTHR43547:SF2">
    <property type="entry name" value="HYBRID SIGNAL TRANSDUCTION HISTIDINE KINASE C"/>
    <property type="match status" value="1"/>
</dbReference>
<dbReference type="EMBL" id="JACVXD010000001">
    <property type="protein sequence ID" value="MBD0823102.1"/>
    <property type="molecule type" value="Genomic_DNA"/>
</dbReference>
<dbReference type="SMART" id="SM00387">
    <property type="entry name" value="HATPase_c"/>
    <property type="match status" value="1"/>
</dbReference>
<evidence type="ECO:0000259" key="7">
    <source>
        <dbReference type="PROSITE" id="PS50109"/>
    </source>
</evidence>
<organism evidence="8 9">
    <name type="scientific">Aestuariibaculum marinum</name>
    <dbReference type="NCBI Taxonomy" id="2683592"/>
    <lineage>
        <taxon>Bacteria</taxon>
        <taxon>Pseudomonadati</taxon>
        <taxon>Bacteroidota</taxon>
        <taxon>Flavobacteriia</taxon>
        <taxon>Flavobacteriales</taxon>
        <taxon>Flavobacteriaceae</taxon>
    </lineage>
</organism>
<dbReference type="SUPFAM" id="SSF55874">
    <property type="entry name" value="ATPase domain of HSP90 chaperone/DNA topoisomerase II/histidine kinase"/>
    <property type="match status" value="1"/>
</dbReference>
<dbReference type="GO" id="GO:0000155">
    <property type="term" value="F:phosphorelay sensor kinase activity"/>
    <property type="evidence" value="ECO:0007669"/>
    <property type="project" value="InterPro"/>
</dbReference>
<feature type="domain" description="Histidine kinase" evidence="7">
    <location>
        <begin position="304"/>
        <end position="523"/>
    </location>
</feature>
<dbReference type="Proteomes" id="UP000621516">
    <property type="component" value="Unassembled WGS sequence"/>
</dbReference>
<gene>
    <name evidence="8" type="ORF">ICJ85_03625</name>
</gene>
<protein>
    <recommendedName>
        <fullName evidence="2">histidine kinase</fullName>
        <ecNumber evidence="2">2.7.13.3</ecNumber>
    </recommendedName>
</protein>
<dbReference type="FunFam" id="3.30.565.10:FF:000006">
    <property type="entry name" value="Sensor histidine kinase WalK"/>
    <property type="match status" value="1"/>
</dbReference>
<dbReference type="Pfam" id="PF00512">
    <property type="entry name" value="HisKA"/>
    <property type="match status" value="1"/>
</dbReference>
<comment type="caution">
    <text evidence="8">The sequence shown here is derived from an EMBL/GenBank/DDBJ whole genome shotgun (WGS) entry which is preliminary data.</text>
</comment>
<dbReference type="InterPro" id="IPR004358">
    <property type="entry name" value="Sig_transdc_His_kin-like_C"/>
</dbReference>
<dbReference type="SMART" id="SM00388">
    <property type="entry name" value="HisKA"/>
    <property type="match status" value="1"/>
</dbReference>
<dbReference type="Gene3D" id="1.10.287.130">
    <property type="match status" value="1"/>
</dbReference>
<dbReference type="InterPro" id="IPR003661">
    <property type="entry name" value="HisK_dim/P_dom"/>
</dbReference>
<evidence type="ECO:0000313" key="8">
    <source>
        <dbReference type="EMBL" id="MBD0823102.1"/>
    </source>
</evidence>
<dbReference type="InterPro" id="IPR036097">
    <property type="entry name" value="HisK_dim/P_sf"/>
</dbReference>
<proteinExistence type="predicted"/>